<reference evidence="3 4" key="1">
    <citation type="journal article" date="2019" name="Commun. Biol.">
        <title>The bagworm genome reveals a unique fibroin gene that provides high tensile strength.</title>
        <authorList>
            <person name="Kono N."/>
            <person name="Nakamura H."/>
            <person name="Ohtoshi R."/>
            <person name="Tomita M."/>
            <person name="Numata K."/>
            <person name="Arakawa K."/>
        </authorList>
    </citation>
    <scope>NUCLEOTIDE SEQUENCE [LARGE SCALE GENOMIC DNA]</scope>
</reference>
<evidence type="ECO:0000256" key="2">
    <source>
        <dbReference type="PROSITE-ProRule" id="PRU00497"/>
    </source>
</evidence>
<dbReference type="InterPro" id="IPR000618">
    <property type="entry name" value="Insect_cuticle"/>
</dbReference>
<dbReference type="OrthoDB" id="8195312at2759"/>
<dbReference type="PROSITE" id="PS51155">
    <property type="entry name" value="CHIT_BIND_RR_2"/>
    <property type="match status" value="1"/>
</dbReference>
<sequence length="116" mass="12865">MRDGDAVKGVIANGSHIRSLIDPDGTLRVVKYTADEINGFQAEVIRNGVPSLHGVVRVKISNPHYEMNENAKMTIKRIKITDHHMRTKSPTMTVRSILIINHTVTLPDIKRKAASG</sequence>
<protein>
    <submittedName>
        <fullName evidence="3">Larval cuticle protein A3A</fullName>
    </submittedName>
</protein>
<accession>A0A4C1SYF0</accession>
<keyword evidence="1" id="KW-0732">Signal</keyword>
<evidence type="ECO:0000313" key="3">
    <source>
        <dbReference type="EMBL" id="GBP06986.1"/>
    </source>
</evidence>
<organism evidence="3 4">
    <name type="scientific">Eumeta variegata</name>
    <name type="common">Bagworm moth</name>
    <name type="synonym">Eumeta japonica</name>
    <dbReference type="NCBI Taxonomy" id="151549"/>
    <lineage>
        <taxon>Eukaryota</taxon>
        <taxon>Metazoa</taxon>
        <taxon>Ecdysozoa</taxon>
        <taxon>Arthropoda</taxon>
        <taxon>Hexapoda</taxon>
        <taxon>Insecta</taxon>
        <taxon>Pterygota</taxon>
        <taxon>Neoptera</taxon>
        <taxon>Endopterygota</taxon>
        <taxon>Lepidoptera</taxon>
        <taxon>Glossata</taxon>
        <taxon>Ditrysia</taxon>
        <taxon>Tineoidea</taxon>
        <taxon>Psychidae</taxon>
        <taxon>Oiketicinae</taxon>
        <taxon>Eumeta</taxon>
    </lineage>
</organism>
<dbReference type="EMBL" id="BGZK01004118">
    <property type="protein sequence ID" value="GBP06986.1"/>
    <property type="molecule type" value="Genomic_DNA"/>
</dbReference>
<evidence type="ECO:0000313" key="4">
    <source>
        <dbReference type="Proteomes" id="UP000299102"/>
    </source>
</evidence>
<proteinExistence type="predicted"/>
<dbReference type="AlphaFoldDB" id="A0A4C1SYF0"/>
<gene>
    <name evidence="3" type="ORF">EVAR_70851_1</name>
</gene>
<dbReference type="Proteomes" id="UP000299102">
    <property type="component" value="Unassembled WGS sequence"/>
</dbReference>
<keyword evidence="2" id="KW-0193">Cuticle</keyword>
<dbReference type="GO" id="GO:0042302">
    <property type="term" value="F:structural constituent of cuticle"/>
    <property type="evidence" value="ECO:0007669"/>
    <property type="project" value="UniProtKB-UniRule"/>
</dbReference>
<keyword evidence="4" id="KW-1185">Reference proteome</keyword>
<name>A0A4C1SYF0_EUMVA</name>
<comment type="caution">
    <text evidence="3">The sequence shown here is derived from an EMBL/GenBank/DDBJ whole genome shotgun (WGS) entry which is preliminary data.</text>
</comment>
<evidence type="ECO:0000256" key="1">
    <source>
        <dbReference type="ARBA" id="ARBA00022729"/>
    </source>
</evidence>
<dbReference type="Pfam" id="PF00379">
    <property type="entry name" value="Chitin_bind_4"/>
    <property type="match status" value="1"/>
</dbReference>